<feature type="region of interest" description="Disordered" evidence="2">
    <location>
        <begin position="590"/>
        <end position="615"/>
    </location>
</feature>
<dbReference type="Pfam" id="PF05725">
    <property type="entry name" value="FNIP"/>
    <property type="match status" value="3"/>
</dbReference>
<dbReference type="PANTHER" id="PTHR32134:SF169">
    <property type="entry name" value="FNIP REPEAT-CONTAINING PROTEIN-RELATED"/>
    <property type="match status" value="1"/>
</dbReference>
<dbReference type="InterPro" id="IPR008615">
    <property type="entry name" value="FNIP"/>
</dbReference>
<evidence type="ECO:0000256" key="2">
    <source>
        <dbReference type="SAM" id="MobiDB-lite"/>
    </source>
</evidence>
<keyword evidence="4" id="KW-1185">Reference proteome</keyword>
<evidence type="ECO:0008006" key="5">
    <source>
        <dbReference type="Google" id="ProtNLM"/>
    </source>
</evidence>
<gene>
    <name evidence="3" type="ORF">CYY_002262</name>
</gene>
<dbReference type="EMBL" id="AJWJ01000060">
    <property type="protein sequence ID" value="KAF2076459.1"/>
    <property type="molecule type" value="Genomic_DNA"/>
</dbReference>
<feature type="compositionally biased region" description="Low complexity" evidence="2">
    <location>
        <begin position="592"/>
        <end position="615"/>
    </location>
</feature>
<evidence type="ECO:0000313" key="4">
    <source>
        <dbReference type="Proteomes" id="UP000695562"/>
    </source>
</evidence>
<comment type="caution">
    <text evidence="3">The sequence shown here is derived from an EMBL/GenBank/DDBJ whole genome shotgun (WGS) entry which is preliminary data.</text>
</comment>
<evidence type="ECO:0000256" key="1">
    <source>
        <dbReference type="ARBA" id="ARBA00022737"/>
    </source>
</evidence>
<reference evidence="3" key="1">
    <citation type="submission" date="2020-01" db="EMBL/GenBank/DDBJ databases">
        <title>Development of genomics and gene disruption for Polysphondylium violaceum indicates a role for the polyketide synthase stlB in stalk morphogenesis.</title>
        <authorList>
            <person name="Narita B."/>
            <person name="Kawabe Y."/>
            <person name="Kin K."/>
            <person name="Saito T."/>
            <person name="Gibbs R."/>
            <person name="Kuspa A."/>
            <person name="Muzny D."/>
            <person name="Queller D."/>
            <person name="Richards S."/>
            <person name="Strassman J."/>
            <person name="Sucgang R."/>
            <person name="Worley K."/>
            <person name="Schaap P."/>
        </authorList>
    </citation>
    <scope>NUCLEOTIDE SEQUENCE</scope>
    <source>
        <strain evidence="3">QSvi11</strain>
    </source>
</reference>
<dbReference type="PANTHER" id="PTHR32134">
    <property type="entry name" value="FNIP REPEAT-CONTAINING PROTEIN"/>
    <property type="match status" value="1"/>
</dbReference>
<dbReference type="SUPFAM" id="SSF52058">
    <property type="entry name" value="L domain-like"/>
    <property type="match status" value="1"/>
</dbReference>
<protein>
    <recommendedName>
        <fullName evidence="5">FNIP repeat-containing protein</fullName>
    </recommendedName>
</protein>
<accession>A0A8J4Q0G3</accession>
<organism evidence="3 4">
    <name type="scientific">Polysphondylium violaceum</name>
    <dbReference type="NCBI Taxonomy" id="133409"/>
    <lineage>
        <taxon>Eukaryota</taxon>
        <taxon>Amoebozoa</taxon>
        <taxon>Evosea</taxon>
        <taxon>Eumycetozoa</taxon>
        <taxon>Dictyostelia</taxon>
        <taxon>Dictyosteliales</taxon>
        <taxon>Dictyosteliaceae</taxon>
        <taxon>Polysphondylium</taxon>
    </lineage>
</organism>
<dbReference type="Proteomes" id="UP000695562">
    <property type="component" value="Unassembled WGS sequence"/>
</dbReference>
<sequence length="1033" mass="119104">MTVINGSLKWITPSLHKENVLEELFAYQLTSDRFGNSGISNDIPLDIRQFIIIITESDLHRLDNINLSEISIPTHITDLHLVFDFKFTNPLYKVRESDIVKTGQSLKEREEQDRRFNQLKLKFNDFNIPSNIISLTISNKMDCDDDGIHGFLLGFGTGDHLIVPKSVEKLTCYPWQGTGDHLIVPKSVEKLTLPWITGVRCFPPPVKHLEFVNLSRSRDNEEILRSIAVTVFPSNFCVTFGFLPAIKYHMLEKVALLSGKNETVDWLPDVQHLVLDNGCLMDQLKDLPNSLKYLNIENGYVQILDLPDQLHHLEIYIGEWANIYNFIPRQITHLKINIFDDDHMADNISSAIYLPSTLVHVDIDPHYSNFIKVIDAKEYYKPIVSNSNLKILHTSDSFNQFIRPNSLPQALQEFRIGKSYTKTILKGTIPQSVLKLIIRCDLGKCIIQDYFPNVTSIDFNHFGYFENINLESITEMVGRKDCGFPNNKTLKKLMIVGDLTQSPKFDNLSSMYPNLEELHIKNSQLSPLNFPLSLTNLRFHGLDVPNSIQIFDITSKHKIDLSKIPKSVKELSLDFENYGSLLLKENFHIRDTNNNNNNSDSSTTDNNNSSNNNNNNQFFNIFRNIYLKKMIMESLVNADNNRFQQLRKRERGNHILYIHTPTTVMEEHLTPNITKVIFKQNSLKELEKPLPSYLSRYLSDKYHVYEKGVEVPTDTDILIWPFNQVIPQGIIPFGVRSIYFNRDFNQIILPNTLPDSVLEIRFGLNPYTQSSLYHIGPNVDHLAFGISSKTKVQDFILPNIRFIKINNSKLMFLKMMRALKRPKRQLIVPDSVQRISSNQSKSSFQTATTQTFLQKFPLIYFKSKEEEEDLAKEKLDPSIILNLRIGCNQFIQPHLLDFLTILKFGKSFNQVLSKGLLPSSITKLTFKRGFYHQDLLDWIPPSVTDLVIGRELDQTELNNDKDHDVFPIEKLSNTSVCKLMLGDREVIESPRLIPINIKQIRLCKCKTIEPIPDHIEALYLGSHHNIPLRNYFK</sequence>
<dbReference type="InterPro" id="IPR051251">
    <property type="entry name" value="STK_FNIP-Repeat"/>
</dbReference>
<name>A0A8J4Q0G3_9MYCE</name>
<proteinExistence type="predicted"/>
<keyword evidence="1" id="KW-0677">Repeat</keyword>
<dbReference type="AlphaFoldDB" id="A0A8J4Q0G3"/>
<evidence type="ECO:0000313" key="3">
    <source>
        <dbReference type="EMBL" id="KAF2076459.1"/>
    </source>
</evidence>